<feature type="transmembrane region" description="Helical" evidence="10">
    <location>
        <begin position="354"/>
        <end position="381"/>
    </location>
</feature>
<dbReference type="InterPro" id="IPR032880">
    <property type="entry name" value="CSC1/OSCA1-like_N"/>
</dbReference>
<feature type="transmembrane region" description="Helical" evidence="10">
    <location>
        <begin position="566"/>
        <end position="583"/>
    </location>
</feature>
<dbReference type="OrthoDB" id="1689567at2759"/>
<keyword evidence="6 10" id="KW-1133">Transmembrane helix</keyword>
<evidence type="ECO:0000256" key="8">
    <source>
        <dbReference type="ARBA" id="ARBA00023136"/>
    </source>
</evidence>
<dbReference type="InterPro" id="IPR027815">
    <property type="entry name" value="CSC1/OSCA1-like_cyt"/>
</dbReference>
<comment type="similarity">
    <text evidence="2">Belongs to the CSC1 (TC 1.A.17) family.</text>
</comment>
<keyword evidence="15" id="KW-1185">Reference proteome</keyword>
<dbReference type="AlphaFoldDB" id="B9RGD1"/>
<evidence type="ECO:0000313" key="15">
    <source>
        <dbReference type="Proteomes" id="UP000008311"/>
    </source>
</evidence>
<keyword evidence="8 10" id="KW-0472">Membrane</keyword>
<dbReference type="InParanoid" id="B9RGD1"/>
<dbReference type="PANTHER" id="PTHR13018">
    <property type="entry name" value="PROBABLE MEMBRANE PROTEIN DUF221-RELATED"/>
    <property type="match status" value="1"/>
</dbReference>
<dbReference type="FunCoup" id="B9RGD1">
    <property type="interactions" value="334"/>
</dbReference>
<dbReference type="Pfam" id="PF02714">
    <property type="entry name" value="RSN1_7TM"/>
    <property type="match status" value="1"/>
</dbReference>
<feature type="transmembrane region" description="Helical" evidence="10">
    <location>
        <begin position="603"/>
        <end position="623"/>
    </location>
</feature>
<evidence type="ECO:0000259" key="12">
    <source>
        <dbReference type="Pfam" id="PF13967"/>
    </source>
</evidence>
<accession>B9RGD1</accession>
<gene>
    <name evidence="14" type="ORF">RCOM_1453040</name>
</gene>
<name>B9RGD1_RICCO</name>
<dbReference type="PANTHER" id="PTHR13018:SF141">
    <property type="entry name" value="OS01G0950900 PROTEIN"/>
    <property type="match status" value="1"/>
</dbReference>
<feature type="transmembrane region" description="Helical" evidence="10">
    <location>
        <begin position="448"/>
        <end position="468"/>
    </location>
</feature>
<evidence type="ECO:0000256" key="7">
    <source>
        <dbReference type="ARBA" id="ARBA00023065"/>
    </source>
</evidence>
<evidence type="ECO:0000256" key="4">
    <source>
        <dbReference type="ARBA" id="ARBA00022692"/>
    </source>
</evidence>
<feature type="domain" description="CSC1/OSCA1-like cytosolic" evidence="13">
    <location>
        <begin position="185"/>
        <end position="343"/>
    </location>
</feature>
<evidence type="ECO:0000256" key="1">
    <source>
        <dbReference type="ARBA" id="ARBA00004141"/>
    </source>
</evidence>
<sequence>MKPESLAASAGINFGLALIVLSLFSIFRKQPSNALIYYSRRLSKGHRVPFDHSFTFSRFLPSVSWIPRAFRVTEDEILQTSGLDALLIIRLFKFGIKFFGVSSIIGLVVLLPVNYGGQDEPSKVYHTMDSFTISNVCRGSNRLWVHFTCLWVVSFYGLYLLYKEYNEVLIKRIQQIRDFRHRPEQFTVLVRQIPLCVEHNALGCSVGHFFSKYHPASYHSHQMLYDAKEIENLLKQAKYLTEKIEGLRGRSTVKKHGKECLLVDTSGVDALKITLLEEKVQEIYHDIRQSQGEIMLKGKELPVAFATFKSRSGAALVAQSQQHSNPLLWITEMAPEPRDVSWRRLAIPYKYLPIYKIGVIVSASLLTIFFAVPVTAVQGIAKFEKLKKWFPPAMAIELIPGLSSIVTGYLPSAVLKGFIYVVPFAMFGMARVGGSISKSKAEIKACNMVFYFLVGNVFFLSLISGSLLDEIGEYLSHPKNFPSHLASSVSAQADFFMTYILTDGLSGFSLEILQPGMLLWDSIMLHTCGRGKEENPYLFSLPYFRIIPSVALSMLIGMVYAVVSPLLLPLLVGYLCLGYIVYVNQIENVYETVYETSGLYWPYIHHYIFVGIILMQITMIGLFGLKSKPAASIATILLLLMTIAFNEYCKIRFLPTFGHYSIQDAVEHDELDDKNGELEIKCEYASNAYRPPSLRPVNLMISLSESSLTQPLASL</sequence>
<dbReference type="InterPro" id="IPR045122">
    <property type="entry name" value="Csc1-like"/>
</dbReference>
<evidence type="ECO:0000259" key="11">
    <source>
        <dbReference type="Pfam" id="PF02714"/>
    </source>
</evidence>
<keyword evidence="9" id="KW-0407">Ion channel</keyword>
<proteinExistence type="inferred from homology"/>
<dbReference type="EMBL" id="EQ973778">
    <property type="protein sequence ID" value="EEF49586.1"/>
    <property type="molecule type" value="Genomic_DNA"/>
</dbReference>
<dbReference type="Pfam" id="PF14703">
    <property type="entry name" value="PHM7_cyt"/>
    <property type="match status" value="1"/>
</dbReference>
<dbReference type="InterPro" id="IPR003864">
    <property type="entry name" value="CSC1/OSCA1-like_7TM"/>
</dbReference>
<keyword evidence="7" id="KW-0406">Ion transport</keyword>
<keyword evidence="3" id="KW-0813">Transport</keyword>
<reference evidence="15" key="1">
    <citation type="journal article" date="2010" name="Nat. Biotechnol.">
        <title>Draft genome sequence of the oilseed species Ricinus communis.</title>
        <authorList>
            <person name="Chan A.P."/>
            <person name="Crabtree J."/>
            <person name="Zhao Q."/>
            <person name="Lorenzi H."/>
            <person name="Orvis J."/>
            <person name="Puiu D."/>
            <person name="Melake-Berhan A."/>
            <person name="Jones K.M."/>
            <person name="Redman J."/>
            <person name="Chen G."/>
            <person name="Cahoon E.B."/>
            <person name="Gedil M."/>
            <person name="Stanke M."/>
            <person name="Haas B.J."/>
            <person name="Wortman J.R."/>
            <person name="Fraser-Liggett C.M."/>
            <person name="Ravel J."/>
            <person name="Rabinowicz P.D."/>
        </authorList>
    </citation>
    <scope>NUCLEOTIDE SEQUENCE [LARGE SCALE GENOMIC DNA]</scope>
    <source>
        <strain evidence="15">cv. Hale</strain>
    </source>
</reference>
<evidence type="ECO:0008006" key="16">
    <source>
        <dbReference type="Google" id="ProtNLM"/>
    </source>
</evidence>
<feature type="transmembrane region" description="Helical" evidence="10">
    <location>
        <begin position="401"/>
        <end position="427"/>
    </location>
</feature>
<dbReference type="Proteomes" id="UP000008311">
    <property type="component" value="Unassembled WGS sequence"/>
</dbReference>
<organism evidence="14 15">
    <name type="scientific">Ricinus communis</name>
    <name type="common">Castor bean</name>
    <dbReference type="NCBI Taxonomy" id="3988"/>
    <lineage>
        <taxon>Eukaryota</taxon>
        <taxon>Viridiplantae</taxon>
        <taxon>Streptophyta</taxon>
        <taxon>Embryophyta</taxon>
        <taxon>Tracheophyta</taxon>
        <taxon>Spermatophyta</taxon>
        <taxon>Magnoliopsida</taxon>
        <taxon>eudicotyledons</taxon>
        <taxon>Gunneridae</taxon>
        <taxon>Pentapetalae</taxon>
        <taxon>rosids</taxon>
        <taxon>fabids</taxon>
        <taxon>Malpighiales</taxon>
        <taxon>Euphorbiaceae</taxon>
        <taxon>Acalyphoideae</taxon>
        <taxon>Acalypheae</taxon>
        <taxon>Ricinus</taxon>
    </lineage>
</organism>
<feature type="transmembrane region" description="Helical" evidence="10">
    <location>
        <begin position="6"/>
        <end position="27"/>
    </location>
</feature>
<evidence type="ECO:0000256" key="9">
    <source>
        <dbReference type="ARBA" id="ARBA00023303"/>
    </source>
</evidence>
<evidence type="ECO:0000313" key="14">
    <source>
        <dbReference type="EMBL" id="EEF49586.1"/>
    </source>
</evidence>
<evidence type="ECO:0000259" key="13">
    <source>
        <dbReference type="Pfam" id="PF14703"/>
    </source>
</evidence>
<evidence type="ECO:0000256" key="6">
    <source>
        <dbReference type="ARBA" id="ARBA00022989"/>
    </source>
</evidence>
<evidence type="ECO:0000256" key="10">
    <source>
        <dbReference type="SAM" id="Phobius"/>
    </source>
</evidence>
<evidence type="ECO:0000256" key="5">
    <source>
        <dbReference type="ARBA" id="ARBA00022837"/>
    </source>
</evidence>
<keyword evidence="4 10" id="KW-0812">Transmembrane</keyword>
<dbReference type="Pfam" id="PF13967">
    <property type="entry name" value="RSN1_TM"/>
    <property type="match status" value="1"/>
</dbReference>
<keyword evidence="5" id="KW-0106">Calcium</keyword>
<evidence type="ECO:0000256" key="2">
    <source>
        <dbReference type="ARBA" id="ARBA00007779"/>
    </source>
</evidence>
<dbReference type="STRING" id="3988.B9RGD1"/>
<feature type="transmembrane region" description="Helical" evidence="10">
    <location>
        <begin position="143"/>
        <end position="162"/>
    </location>
</feature>
<evidence type="ECO:0000256" key="3">
    <source>
        <dbReference type="ARBA" id="ARBA00022448"/>
    </source>
</evidence>
<dbReference type="GO" id="GO:0005227">
    <property type="term" value="F:calcium-activated cation channel activity"/>
    <property type="evidence" value="ECO:0000318"/>
    <property type="project" value="GO_Central"/>
</dbReference>
<comment type="subcellular location">
    <subcellularLocation>
        <location evidence="1">Membrane</location>
        <topology evidence="1">Multi-pass membrane protein</topology>
    </subcellularLocation>
</comment>
<dbReference type="OMA" id="AYKPPWM"/>
<dbReference type="eggNOG" id="KOG1134">
    <property type="taxonomic scope" value="Eukaryota"/>
</dbReference>
<feature type="transmembrane region" description="Helical" evidence="10">
    <location>
        <begin position="94"/>
        <end position="115"/>
    </location>
</feature>
<dbReference type="GO" id="GO:0005886">
    <property type="term" value="C:plasma membrane"/>
    <property type="evidence" value="ECO:0000318"/>
    <property type="project" value="GO_Central"/>
</dbReference>
<protein>
    <recommendedName>
        <fullName evidence="16">Early-responsive to dehydration protein</fullName>
    </recommendedName>
</protein>
<feature type="domain" description="CSC1/OSCA1-like N-terminal transmembrane" evidence="12">
    <location>
        <begin position="6"/>
        <end position="164"/>
    </location>
</feature>
<feature type="transmembrane region" description="Helical" evidence="10">
    <location>
        <begin position="630"/>
        <end position="648"/>
    </location>
</feature>
<feature type="domain" description="CSC1/OSCA1-like 7TM region" evidence="11">
    <location>
        <begin position="356"/>
        <end position="623"/>
    </location>
</feature>
<dbReference type="KEGG" id="rcu:8270906"/>